<accession>A0A1S1QBL0</accession>
<gene>
    <name evidence="1" type="ORF">CC117_27445</name>
</gene>
<organism evidence="1 2">
    <name type="scientific">Parafrankia colletiae</name>
    <dbReference type="NCBI Taxonomy" id="573497"/>
    <lineage>
        <taxon>Bacteria</taxon>
        <taxon>Bacillati</taxon>
        <taxon>Actinomycetota</taxon>
        <taxon>Actinomycetes</taxon>
        <taxon>Frankiales</taxon>
        <taxon>Frankiaceae</taxon>
        <taxon>Parafrankia</taxon>
    </lineage>
</organism>
<reference evidence="2" key="1">
    <citation type="submission" date="2016-07" db="EMBL/GenBank/DDBJ databases">
        <title>Sequence Frankia sp. strain CcI1.17.</title>
        <authorList>
            <person name="Ghodhbane-Gtari F."/>
            <person name="Swanson E."/>
            <person name="Gueddou A."/>
            <person name="Morris K."/>
            <person name="Hezbri K."/>
            <person name="Ktari A."/>
            <person name="Nouioui I."/>
            <person name="Abebe-Akele F."/>
            <person name="Simpson S."/>
            <person name="Thomas K."/>
            <person name="Gtari M."/>
            <person name="Tisa L.S."/>
            <person name="Hurst S."/>
        </authorList>
    </citation>
    <scope>NUCLEOTIDE SEQUENCE [LARGE SCALE GENOMIC DNA]</scope>
    <source>
        <strain evidence="2">Cc1.17</strain>
    </source>
</reference>
<keyword evidence="2" id="KW-1185">Reference proteome</keyword>
<evidence type="ECO:0000313" key="1">
    <source>
        <dbReference type="EMBL" id="OHV30851.1"/>
    </source>
</evidence>
<name>A0A1S1QBL0_9ACTN</name>
<comment type="caution">
    <text evidence="1">The sequence shown here is derived from an EMBL/GenBank/DDBJ whole genome shotgun (WGS) entry which is preliminary data.</text>
</comment>
<sequence length="68" mass="7207">MSLAAGRPETVAALDALAASTPVEPVGGELANLPRAVVDVPHYPWKRRRYAIVPAGGTDTRARRLTTV</sequence>
<dbReference type="Proteomes" id="UP000179627">
    <property type="component" value="Unassembled WGS sequence"/>
</dbReference>
<dbReference type="RefSeq" id="WP_071088938.1">
    <property type="nucleotide sequence ID" value="NZ_MBLM01000149.1"/>
</dbReference>
<dbReference type="AlphaFoldDB" id="A0A1S1QBL0"/>
<protein>
    <submittedName>
        <fullName evidence="1">Uncharacterized protein</fullName>
    </submittedName>
</protein>
<proteinExistence type="predicted"/>
<dbReference type="EMBL" id="MBLM01000149">
    <property type="protein sequence ID" value="OHV30851.1"/>
    <property type="molecule type" value="Genomic_DNA"/>
</dbReference>
<evidence type="ECO:0000313" key="2">
    <source>
        <dbReference type="Proteomes" id="UP000179627"/>
    </source>
</evidence>